<name>G2XPT9_BOTF4</name>
<feature type="compositionally biased region" description="Low complexity" evidence="1">
    <location>
        <begin position="17"/>
        <end position="34"/>
    </location>
</feature>
<evidence type="ECO:0000313" key="2">
    <source>
        <dbReference type="EMBL" id="CCD42827.1"/>
    </source>
</evidence>
<reference evidence="3" key="1">
    <citation type="journal article" date="2011" name="PLoS Genet.">
        <title>Genomic analysis of the necrotrophic fungal pathogens Sclerotinia sclerotiorum and Botrytis cinerea.</title>
        <authorList>
            <person name="Amselem J."/>
            <person name="Cuomo C.A."/>
            <person name="van Kan J.A."/>
            <person name="Viaud M."/>
            <person name="Benito E.P."/>
            <person name="Couloux A."/>
            <person name="Coutinho P.M."/>
            <person name="de Vries R.P."/>
            <person name="Dyer P.S."/>
            <person name="Fillinger S."/>
            <person name="Fournier E."/>
            <person name="Gout L."/>
            <person name="Hahn M."/>
            <person name="Kohn L."/>
            <person name="Lapalu N."/>
            <person name="Plummer K.M."/>
            <person name="Pradier J.M."/>
            <person name="Quevillon E."/>
            <person name="Sharon A."/>
            <person name="Simon A."/>
            <person name="ten Have A."/>
            <person name="Tudzynski B."/>
            <person name="Tudzynski P."/>
            <person name="Wincker P."/>
            <person name="Andrew M."/>
            <person name="Anthouard V."/>
            <person name="Beever R.E."/>
            <person name="Beffa R."/>
            <person name="Benoit I."/>
            <person name="Bouzid O."/>
            <person name="Brault B."/>
            <person name="Chen Z."/>
            <person name="Choquer M."/>
            <person name="Collemare J."/>
            <person name="Cotton P."/>
            <person name="Danchin E.G."/>
            <person name="Da Silva C."/>
            <person name="Gautier A."/>
            <person name="Giraud C."/>
            <person name="Giraud T."/>
            <person name="Gonzalez C."/>
            <person name="Grossetete S."/>
            <person name="Guldener U."/>
            <person name="Henrissat B."/>
            <person name="Howlett B.J."/>
            <person name="Kodira C."/>
            <person name="Kretschmer M."/>
            <person name="Lappartient A."/>
            <person name="Leroch M."/>
            <person name="Levis C."/>
            <person name="Mauceli E."/>
            <person name="Neuveglise C."/>
            <person name="Oeser B."/>
            <person name="Pearson M."/>
            <person name="Poulain J."/>
            <person name="Poussereau N."/>
            <person name="Quesneville H."/>
            <person name="Rascle C."/>
            <person name="Schumacher J."/>
            <person name="Segurens B."/>
            <person name="Sexton A."/>
            <person name="Silva E."/>
            <person name="Sirven C."/>
            <person name="Soanes D.M."/>
            <person name="Talbot N.J."/>
            <person name="Templeton M."/>
            <person name="Yandava C."/>
            <person name="Yarden O."/>
            <person name="Zeng Q."/>
            <person name="Rollins J.A."/>
            <person name="Lebrun M.H."/>
            <person name="Dickman M."/>
        </authorList>
    </citation>
    <scope>NUCLEOTIDE SEQUENCE [LARGE SCALE GENOMIC DNA]</scope>
    <source>
        <strain evidence="3">T4</strain>
    </source>
</reference>
<dbReference type="HOGENOM" id="CLU_1948502_0_0_1"/>
<protein>
    <submittedName>
        <fullName evidence="2">Uncharacterized protein</fullName>
    </submittedName>
</protein>
<evidence type="ECO:0000313" key="3">
    <source>
        <dbReference type="Proteomes" id="UP000008177"/>
    </source>
</evidence>
<dbReference type="InParanoid" id="G2XPT9"/>
<organism evidence="2 3">
    <name type="scientific">Botryotinia fuckeliana (strain T4)</name>
    <name type="common">Noble rot fungus</name>
    <name type="synonym">Botrytis cinerea</name>
    <dbReference type="NCBI Taxonomy" id="999810"/>
    <lineage>
        <taxon>Eukaryota</taxon>
        <taxon>Fungi</taxon>
        <taxon>Dikarya</taxon>
        <taxon>Ascomycota</taxon>
        <taxon>Pezizomycotina</taxon>
        <taxon>Leotiomycetes</taxon>
        <taxon>Helotiales</taxon>
        <taxon>Sclerotiniaceae</taxon>
        <taxon>Botrytis</taxon>
    </lineage>
</organism>
<feature type="region of interest" description="Disordered" evidence="1">
    <location>
        <begin position="1"/>
        <end position="69"/>
    </location>
</feature>
<dbReference type="Proteomes" id="UP000008177">
    <property type="component" value="Unplaced contigs"/>
</dbReference>
<evidence type="ECO:0000256" key="1">
    <source>
        <dbReference type="SAM" id="MobiDB-lite"/>
    </source>
</evidence>
<sequence length="129" mass="14689">MALQREELQTNQRPRNSHANSPSSDSSSSSSSGFKSDETSSEEDVSSEEVENCSGSKEAPEIYSKEPALYKGESRNELNDWRGRCEHTVLAKPRTSRYHDKNKLLYAVPCLEDDITQEYRGERKRRSVD</sequence>
<accession>G2XPT9</accession>
<gene>
    <name evidence="2" type="ORF">BofuT4_P071230.1</name>
</gene>
<feature type="compositionally biased region" description="Acidic residues" evidence="1">
    <location>
        <begin position="39"/>
        <end position="51"/>
    </location>
</feature>
<dbReference type="AlphaFoldDB" id="G2XPT9"/>
<proteinExistence type="predicted"/>
<dbReference type="EMBL" id="FQ790250">
    <property type="protein sequence ID" value="CCD42827.1"/>
    <property type="molecule type" value="Genomic_DNA"/>
</dbReference>